<dbReference type="EMBL" id="CP048000">
    <property type="protein sequence ID" value="QHQ62688.1"/>
    <property type="molecule type" value="Genomic_DNA"/>
</dbReference>
<proteinExistence type="predicted"/>
<keyword evidence="4" id="KW-0238">DNA-binding</keyword>
<keyword evidence="5" id="KW-1185">Reference proteome</keyword>
<dbReference type="SUPFAM" id="SSF142984">
    <property type="entry name" value="Nqo1 middle domain-like"/>
    <property type="match status" value="1"/>
</dbReference>
<dbReference type="Pfam" id="PF10531">
    <property type="entry name" value="SLBB"/>
    <property type="match status" value="1"/>
</dbReference>
<dbReference type="InterPro" id="IPR010994">
    <property type="entry name" value="RuvA_2-like"/>
</dbReference>
<dbReference type="PROSITE" id="PS51257">
    <property type="entry name" value="PROKAR_LIPOPROTEIN"/>
    <property type="match status" value="1"/>
</dbReference>
<reference evidence="4 5" key="1">
    <citation type="submission" date="2020-01" db="EMBL/GenBank/DDBJ databases">
        <title>Genome analysis of Anaerocolumna sp. CBA3638.</title>
        <authorList>
            <person name="Kim J."/>
            <person name="Roh S.W."/>
        </authorList>
    </citation>
    <scope>NUCLEOTIDE SEQUENCE [LARGE SCALE GENOMIC DNA]</scope>
    <source>
        <strain evidence="4 5">CBA3638</strain>
    </source>
</reference>
<evidence type="ECO:0000256" key="2">
    <source>
        <dbReference type="SAM" id="Phobius"/>
    </source>
</evidence>
<dbReference type="GO" id="GO:0006281">
    <property type="term" value="P:DNA repair"/>
    <property type="evidence" value="ECO:0007669"/>
    <property type="project" value="InterPro"/>
</dbReference>
<dbReference type="PANTHER" id="PTHR21180:SF32">
    <property type="entry name" value="ENDONUCLEASE_EXONUCLEASE_PHOSPHATASE FAMILY DOMAIN-CONTAINING PROTEIN 1"/>
    <property type="match status" value="1"/>
</dbReference>
<dbReference type="SMART" id="SM00278">
    <property type="entry name" value="HhH1"/>
    <property type="match status" value="2"/>
</dbReference>
<dbReference type="NCBIfam" id="TIGR00426">
    <property type="entry name" value="competence protein ComEA helix-hairpin-helix repeat region"/>
    <property type="match status" value="1"/>
</dbReference>
<dbReference type="Gene3D" id="3.10.560.10">
    <property type="entry name" value="Outer membrane lipoprotein wza domain like"/>
    <property type="match status" value="1"/>
</dbReference>
<keyword evidence="2" id="KW-0812">Transmembrane</keyword>
<dbReference type="Proteomes" id="UP000464314">
    <property type="component" value="Chromosome"/>
</dbReference>
<gene>
    <name evidence="4" type="ORF">Ana3638_19490</name>
</gene>
<evidence type="ECO:0000313" key="4">
    <source>
        <dbReference type="EMBL" id="QHQ62688.1"/>
    </source>
</evidence>
<name>A0A6P1TT70_9FIRM</name>
<feature type="compositionally biased region" description="Basic and acidic residues" evidence="1">
    <location>
        <begin position="56"/>
        <end position="75"/>
    </location>
</feature>
<keyword evidence="2" id="KW-1133">Transmembrane helix</keyword>
<dbReference type="GO" id="GO:0015628">
    <property type="term" value="P:protein secretion by the type II secretion system"/>
    <property type="evidence" value="ECO:0007669"/>
    <property type="project" value="TreeGrafter"/>
</dbReference>
<evidence type="ECO:0000313" key="5">
    <source>
        <dbReference type="Proteomes" id="UP000464314"/>
    </source>
</evidence>
<dbReference type="InterPro" id="IPR004509">
    <property type="entry name" value="Competence_ComEA_HhH"/>
</dbReference>
<evidence type="ECO:0000256" key="1">
    <source>
        <dbReference type="SAM" id="MobiDB-lite"/>
    </source>
</evidence>
<organism evidence="4 5">
    <name type="scientific">Anaerocolumna sedimenticola</name>
    <dbReference type="NCBI Taxonomy" id="2696063"/>
    <lineage>
        <taxon>Bacteria</taxon>
        <taxon>Bacillati</taxon>
        <taxon>Bacillota</taxon>
        <taxon>Clostridia</taxon>
        <taxon>Lachnospirales</taxon>
        <taxon>Lachnospiraceae</taxon>
        <taxon>Anaerocolumna</taxon>
    </lineage>
</organism>
<protein>
    <submittedName>
        <fullName evidence="4">ComEA family DNA-binding protein</fullName>
    </submittedName>
</protein>
<dbReference type="Pfam" id="PF12836">
    <property type="entry name" value="HHH_3"/>
    <property type="match status" value="1"/>
</dbReference>
<sequence length="262" mass="28483">MEKKSILKIGIIIILILFAGILYSCRDKEPANIVLQDKVSNHMESVDTIESGSQKANDERQKNSNDKEETGEADRTFINQSGYDKVKDQSSVETSDNIGNSIYIHVCGAVKNPDVYEVESGTRLVDVIKLAGGLTKDAAGDYVNQAAKVDDGQKVYIPTKEEVKNLQTNVLSDDINQLASDNVTSKSGGTDAKGGITSGKVNINTASAEELMTLPGIGESKAESIMAYRQEHNGFKTIEEIKNINGIKDSVYNKICEMITVN</sequence>
<dbReference type="PANTHER" id="PTHR21180">
    <property type="entry name" value="ENDONUCLEASE/EXONUCLEASE/PHOSPHATASE FAMILY DOMAIN-CONTAINING PROTEIN 1"/>
    <property type="match status" value="1"/>
</dbReference>
<accession>A0A6P1TT70</accession>
<dbReference type="InterPro" id="IPR051675">
    <property type="entry name" value="Endo/Exo/Phosphatase_dom_1"/>
</dbReference>
<dbReference type="InterPro" id="IPR003583">
    <property type="entry name" value="Hlx-hairpin-Hlx_DNA-bd_motif"/>
</dbReference>
<dbReference type="AlphaFoldDB" id="A0A6P1TT70"/>
<feature type="transmembrane region" description="Helical" evidence="2">
    <location>
        <begin position="6"/>
        <end position="25"/>
    </location>
</feature>
<dbReference type="Gene3D" id="1.10.150.280">
    <property type="entry name" value="AF1531-like domain"/>
    <property type="match status" value="1"/>
</dbReference>
<keyword evidence="2" id="KW-0472">Membrane</keyword>
<dbReference type="RefSeq" id="WP_161839509.1">
    <property type="nucleotide sequence ID" value="NZ_CP048000.1"/>
</dbReference>
<feature type="domain" description="Helix-hairpin-helix DNA-binding motif class 1" evidence="3">
    <location>
        <begin position="239"/>
        <end position="258"/>
    </location>
</feature>
<dbReference type="GO" id="GO:0003677">
    <property type="term" value="F:DNA binding"/>
    <property type="evidence" value="ECO:0007669"/>
    <property type="project" value="UniProtKB-KW"/>
</dbReference>
<dbReference type="SUPFAM" id="SSF47781">
    <property type="entry name" value="RuvA domain 2-like"/>
    <property type="match status" value="1"/>
</dbReference>
<evidence type="ECO:0000259" key="3">
    <source>
        <dbReference type="SMART" id="SM00278"/>
    </source>
</evidence>
<dbReference type="GO" id="GO:0015627">
    <property type="term" value="C:type II protein secretion system complex"/>
    <property type="evidence" value="ECO:0007669"/>
    <property type="project" value="TreeGrafter"/>
</dbReference>
<feature type="domain" description="Helix-hairpin-helix DNA-binding motif class 1" evidence="3">
    <location>
        <begin position="209"/>
        <end position="228"/>
    </location>
</feature>
<feature type="region of interest" description="Disordered" evidence="1">
    <location>
        <begin position="45"/>
        <end position="93"/>
    </location>
</feature>
<dbReference type="KEGG" id="anr:Ana3638_19490"/>
<dbReference type="InterPro" id="IPR019554">
    <property type="entry name" value="Soluble_ligand-bd"/>
</dbReference>